<organism evidence="1 2">
    <name type="scientific">Scortum barcoo</name>
    <name type="common">barcoo grunter</name>
    <dbReference type="NCBI Taxonomy" id="214431"/>
    <lineage>
        <taxon>Eukaryota</taxon>
        <taxon>Metazoa</taxon>
        <taxon>Chordata</taxon>
        <taxon>Craniata</taxon>
        <taxon>Vertebrata</taxon>
        <taxon>Euteleostomi</taxon>
        <taxon>Actinopterygii</taxon>
        <taxon>Neopterygii</taxon>
        <taxon>Teleostei</taxon>
        <taxon>Neoteleostei</taxon>
        <taxon>Acanthomorphata</taxon>
        <taxon>Eupercaria</taxon>
        <taxon>Centrarchiformes</taxon>
        <taxon>Terapontoidei</taxon>
        <taxon>Terapontidae</taxon>
        <taxon>Scortum</taxon>
    </lineage>
</organism>
<name>A0ACB8WUB8_9TELE</name>
<protein>
    <submittedName>
        <fullName evidence="1">Uncharacterized protein</fullName>
    </submittedName>
</protein>
<dbReference type="EMBL" id="CM041536">
    <property type="protein sequence ID" value="KAI3371600.1"/>
    <property type="molecule type" value="Genomic_DNA"/>
</dbReference>
<keyword evidence="2" id="KW-1185">Reference proteome</keyword>
<evidence type="ECO:0000313" key="2">
    <source>
        <dbReference type="Proteomes" id="UP000831701"/>
    </source>
</evidence>
<accession>A0ACB8WUB8</accession>
<dbReference type="Proteomes" id="UP000831701">
    <property type="component" value="Chromosome 6"/>
</dbReference>
<gene>
    <name evidence="1" type="ORF">L3Q82_024167</name>
</gene>
<proteinExistence type="predicted"/>
<reference evidence="1" key="1">
    <citation type="submission" date="2022-04" db="EMBL/GenBank/DDBJ databases">
        <title>Jade perch genome.</title>
        <authorList>
            <person name="Chao B."/>
        </authorList>
    </citation>
    <scope>NUCLEOTIDE SEQUENCE</scope>
    <source>
        <strain evidence="1">CB-2022</strain>
    </source>
</reference>
<evidence type="ECO:0000313" key="1">
    <source>
        <dbReference type="EMBL" id="KAI3371600.1"/>
    </source>
</evidence>
<comment type="caution">
    <text evidence="1">The sequence shown here is derived from an EMBL/GenBank/DDBJ whole genome shotgun (WGS) entry which is preliminary data.</text>
</comment>
<sequence>MVEIGVRILLAFLVPQHSYPFTLLSGALAPIVELLEQRSLMIPSTPSSPTTTTTTNPGFHQSSGQLCQAKEEAYRSEDRILYNQARNTLSEEIRVAKRSYTEKLKNNFSASNLVSVWMSLETITNYRRSSPHTERSHYLAEELSGTEETEDQEGTRT</sequence>